<organism evidence="1 2">
    <name type="scientific">Paraburkholderia steynii</name>
    <dbReference type="NCBI Taxonomy" id="1245441"/>
    <lineage>
        <taxon>Bacteria</taxon>
        <taxon>Pseudomonadati</taxon>
        <taxon>Pseudomonadota</taxon>
        <taxon>Betaproteobacteria</taxon>
        <taxon>Burkholderiales</taxon>
        <taxon>Burkholderiaceae</taxon>
        <taxon>Paraburkholderia</taxon>
    </lineage>
</organism>
<name>A0A4R0X303_9BURK</name>
<sequence>MFLHVEVYKFQYTRRQGLQRTYDVVLNIRQLESGVCSYVAWVHFAGAFKGNGLAFPLIAKTTEEAAVEARGRVENDIEELTGIAE</sequence>
<gene>
    <name evidence="1" type="ORF">BZM27_40665</name>
</gene>
<reference evidence="1 2" key="1">
    <citation type="submission" date="2017-02" db="EMBL/GenBank/DDBJ databases">
        <title>Paraburkholderia sophoroidis sp. nov. and Paraburkholderia steynii sp. nov. rhizobial symbionts of the fynbos legume Hypocalyptus sophoroides.</title>
        <authorList>
            <person name="Steenkamp E.T."/>
            <person name="Beukes C.W."/>
            <person name="Van Zyl E."/>
            <person name="Avontuur J."/>
            <person name="Chan W.Y."/>
            <person name="Hassen A."/>
            <person name="Palmer M."/>
            <person name="Mthombeni L."/>
            <person name="Phalane F."/>
            <person name="Sereme K."/>
            <person name="Venter S.N."/>
        </authorList>
    </citation>
    <scope>NUCLEOTIDE SEQUENCE [LARGE SCALE GENOMIC DNA]</scope>
    <source>
        <strain evidence="1 2">HC1.1ba</strain>
    </source>
</reference>
<evidence type="ECO:0000313" key="2">
    <source>
        <dbReference type="Proteomes" id="UP000294200"/>
    </source>
</evidence>
<dbReference type="EMBL" id="MWML01000249">
    <property type="protein sequence ID" value="TCG04456.1"/>
    <property type="molecule type" value="Genomic_DNA"/>
</dbReference>
<protein>
    <submittedName>
        <fullName evidence="1">Uncharacterized protein</fullName>
    </submittedName>
</protein>
<comment type="caution">
    <text evidence="1">The sequence shown here is derived from an EMBL/GenBank/DDBJ whole genome shotgun (WGS) entry which is preliminary data.</text>
</comment>
<dbReference type="AlphaFoldDB" id="A0A4R0X303"/>
<dbReference type="Proteomes" id="UP000294200">
    <property type="component" value="Unassembled WGS sequence"/>
</dbReference>
<accession>A0A4R0X303</accession>
<evidence type="ECO:0000313" key="1">
    <source>
        <dbReference type="EMBL" id="TCG04456.1"/>
    </source>
</evidence>
<keyword evidence="2" id="KW-1185">Reference proteome</keyword>
<proteinExistence type="predicted"/>